<dbReference type="Pfam" id="PF13561">
    <property type="entry name" value="adh_short_C2"/>
    <property type="match status" value="1"/>
</dbReference>
<dbReference type="SMART" id="SM01007">
    <property type="entry name" value="Aldolase_II"/>
    <property type="match status" value="1"/>
</dbReference>
<evidence type="ECO:0000313" key="5">
    <source>
        <dbReference type="EMBL" id="RDD87831.1"/>
    </source>
</evidence>
<gene>
    <name evidence="5" type="ORF">DVZ84_17285</name>
</gene>
<dbReference type="NCBIfam" id="TIGR02632">
    <property type="entry name" value="RhaD_aldol-ADH"/>
    <property type="match status" value="1"/>
</dbReference>
<reference evidence="5 6" key="1">
    <citation type="submission" date="2018-07" db="EMBL/GenBank/DDBJ databases">
        <title>Genome guided investigation of antibiotics producing actinomycetales strain isolated from a Macau mangrove ecosystem.</title>
        <authorList>
            <person name="Hu D."/>
        </authorList>
    </citation>
    <scope>NUCLEOTIDE SEQUENCE [LARGE SCALE GENOMIC DNA]</scope>
    <source>
        <strain evidence="5 6">2297</strain>
    </source>
</reference>
<organism evidence="5 6">
    <name type="scientific">Streptomyces parvulus</name>
    <dbReference type="NCBI Taxonomy" id="146923"/>
    <lineage>
        <taxon>Bacteria</taxon>
        <taxon>Bacillati</taxon>
        <taxon>Actinomycetota</taxon>
        <taxon>Actinomycetes</taxon>
        <taxon>Kitasatosporales</taxon>
        <taxon>Streptomycetaceae</taxon>
        <taxon>Streptomyces</taxon>
    </lineage>
</organism>
<dbReference type="STRING" id="146923.Spa2297_29640"/>
<proteinExistence type="inferred from homology"/>
<dbReference type="InterPro" id="IPR013454">
    <property type="entry name" value="Bifunc_RhaD/ADH"/>
</dbReference>
<dbReference type="GO" id="GO:0016491">
    <property type="term" value="F:oxidoreductase activity"/>
    <property type="evidence" value="ECO:0007669"/>
    <property type="project" value="UniProtKB-KW"/>
</dbReference>
<evidence type="ECO:0000256" key="3">
    <source>
        <dbReference type="SAM" id="MobiDB-lite"/>
    </source>
</evidence>
<dbReference type="InterPro" id="IPR036291">
    <property type="entry name" value="NAD(P)-bd_dom_sf"/>
</dbReference>
<feature type="region of interest" description="Disordered" evidence="3">
    <location>
        <begin position="19"/>
        <end position="38"/>
    </location>
</feature>
<dbReference type="Gene3D" id="3.40.225.10">
    <property type="entry name" value="Class II aldolase/adducin N-terminal domain"/>
    <property type="match status" value="1"/>
</dbReference>
<dbReference type="Proteomes" id="UP000253742">
    <property type="component" value="Unassembled WGS sequence"/>
</dbReference>
<evidence type="ECO:0000313" key="6">
    <source>
        <dbReference type="Proteomes" id="UP000253742"/>
    </source>
</evidence>
<dbReference type="EMBL" id="QQBH01000010">
    <property type="protein sequence ID" value="RDD87831.1"/>
    <property type="molecule type" value="Genomic_DNA"/>
</dbReference>
<comment type="caution">
    <text evidence="5">The sequence shown here is derived from an EMBL/GenBank/DDBJ whole genome shotgun (WGS) entry which is preliminary data.</text>
</comment>
<dbReference type="RefSeq" id="WP_114529687.1">
    <property type="nucleotide sequence ID" value="NZ_QQBH01000010.1"/>
</dbReference>
<name>A0A369V517_9ACTN</name>
<dbReference type="SUPFAM" id="SSF51735">
    <property type="entry name" value="NAD(P)-binding Rossmann-fold domains"/>
    <property type="match status" value="1"/>
</dbReference>
<sequence>MTSHPEASALLARSHRLGADPRNTNYAGGNTSAKGIGTDPVTGGDVELMWVKGSGGDLGTLTEGGLAVLRLDRMRALADVYPGVGREDEMVAAFDYCLHGKGGAAPSIDTAMHGLVGAAHVDHLHPDSGIALACAADGEKLTAECFGDTVVWVPWRRPGFQLGLDIAAVKEANPRAIGCVLGGHGITAWGDTSEECERNSLHIIRTAERFLAERGKAEPFGPVVEGYEALAEDERRERAAALAPYVRALASRDRPQVGHFTDTDVVLDFLARTEHPRLAALGTSCPDHFLRTKVRPLVLDLPPAAPLEEAVARLGELHTAYREEYAAYYRRHAEPGSPAMRGADPAIVLVPGVGMFSFGKDKQTARVAGEFYVNAINVMRGAEAVSAYAPIEESEKFRIEYWALEEAKLRRMPRPRPLATRVALVTGAGSGIGRAIARRLADEGACVVVADLNGETAEAVAAELGGADRAVAVTVDVTSEEQIAAAFRAAVLAFGGVDLVVNNAGISVSKPLLETSAKDWDVQHAIMARGSFLVSREAARVMTAQEMGGDIVYIASKNAVFAGPNNIAYSAAKADQAHQVRLLAAELGGHGIRVNGVNPDGVVRGSGIFAGGWGARRAAVYGVPEEKLGEFYAQRTLLKREVLPEHVANAVFALTGGDLTHTTGLHVPVDAGVAAAFLR</sequence>
<dbReference type="PANTHER" id="PTHR43669:SF8">
    <property type="entry name" value="SHORT-CHAIN TYPE DEHYDROGENASE_REDUCTASE-RELATED"/>
    <property type="match status" value="1"/>
</dbReference>
<evidence type="ECO:0000256" key="2">
    <source>
        <dbReference type="ARBA" id="ARBA00023002"/>
    </source>
</evidence>
<accession>A0A369V517</accession>
<dbReference type="NCBIfam" id="NF006189">
    <property type="entry name" value="PRK08324.1-3"/>
    <property type="match status" value="1"/>
</dbReference>
<dbReference type="InterPro" id="IPR002347">
    <property type="entry name" value="SDR_fam"/>
</dbReference>
<feature type="domain" description="Class II aldolase/adducin N-terminal" evidence="4">
    <location>
        <begin position="9"/>
        <end position="211"/>
    </location>
</feature>
<evidence type="ECO:0000256" key="1">
    <source>
        <dbReference type="ARBA" id="ARBA00006484"/>
    </source>
</evidence>
<evidence type="ECO:0000259" key="4">
    <source>
        <dbReference type="SMART" id="SM01007"/>
    </source>
</evidence>
<dbReference type="SUPFAM" id="SSF53639">
    <property type="entry name" value="AraD/HMP-PK domain-like"/>
    <property type="match status" value="1"/>
</dbReference>
<dbReference type="NCBIfam" id="NF006188">
    <property type="entry name" value="PRK08324.1-1"/>
    <property type="match status" value="1"/>
</dbReference>
<dbReference type="Gene3D" id="3.40.50.720">
    <property type="entry name" value="NAD(P)-binding Rossmann-like Domain"/>
    <property type="match status" value="1"/>
</dbReference>
<comment type="similarity">
    <text evidence="1">Belongs to the short-chain dehydrogenases/reductases (SDR) family.</text>
</comment>
<protein>
    <submittedName>
        <fullName evidence="5">Bifunctional aldolase/short-chain dehydrogenase</fullName>
    </submittedName>
</protein>
<dbReference type="PANTHER" id="PTHR43669">
    <property type="entry name" value="5-KETO-D-GLUCONATE 5-REDUCTASE"/>
    <property type="match status" value="1"/>
</dbReference>
<dbReference type="Pfam" id="PF00596">
    <property type="entry name" value="Aldolase_II"/>
    <property type="match status" value="1"/>
</dbReference>
<dbReference type="PRINTS" id="PR00081">
    <property type="entry name" value="GDHRDH"/>
</dbReference>
<dbReference type="PRINTS" id="PR00080">
    <property type="entry name" value="SDRFAMILY"/>
</dbReference>
<keyword evidence="2" id="KW-0560">Oxidoreductase</keyword>
<dbReference type="CDD" id="cd08943">
    <property type="entry name" value="R1PA_ADH_SDR_c"/>
    <property type="match status" value="1"/>
</dbReference>
<feature type="compositionally biased region" description="Polar residues" evidence="3">
    <location>
        <begin position="22"/>
        <end position="33"/>
    </location>
</feature>
<dbReference type="OrthoDB" id="9774430at2"/>
<dbReference type="AlphaFoldDB" id="A0A369V517"/>
<dbReference type="InterPro" id="IPR036409">
    <property type="entry name" value="Aldolase_II/adducin_N_sf"/>
</dbReference>
<dbReference type="FunFam" id="3.40.50.720:FF:000084">
    <property type="entry name" value="Short-chain dehydrogenase reductase"/>
    <property type="match status" value="1"/>
</dbReference>
<dbReference type="InterPro" id="IPR001303">
    <property type="entry name" value="Aldolase_II/adducin_N"/>
</dbReference>